<evidence type="ECO:0000313" key="3">
    <source>
        <dbReference type="EMBL" id="MFD2213602.1"/>
    </source>
</evidence>
<keyword evidence="4" id="KW-1185">Reference proteome</keyword>
<evidence type="ECO:0000313" key="4">
    <source>
        <dbReference type="Proteomes" id="UP001597318"/>
    </source>
</evidence>
<dbReference type="SUPFAM" id="SSF55144">
    <property type="entry name" value="LigT-like"/>
    <property type="match status" value="1"/>
</dbReference>
<dbReference type="Proteomes" id="UP001597318">
    <property type="component" value="Unassembled WGS sequence"/>
</dbReference>
<evidence type="ECO:0000256" key="2">
    <source>
        <dbReference type="HAMAP-Rule" id="MF_01940"/>
    </source>
</evidence>
<evidence type="ECO:0000256" key="1">
    <source>
        <dbReference type="ARBA" id="ARBA00022801"/>
    </source>
</evidence>
<comment type="caution">
    <text evidence="3">The sequence shown here is derived from an EMBL/GenBank/DDBJ whole genome shotgun (WGS) entry which is preliminary data.</text>
</comment>
<dbReference type="Pfam" id="PF13563">
    <property type="entry name" value="2_5_RNA_ligase2"/>
    <property type="match status" value="1"/>
</dbReference>
<comment type="similarity">
    <text evidence="2">Belongs to the 2H phosphoesterase superfamily. ThpR family.</text>
</comment>
<dbReference type="PANTHER" id="PTHR35561">
    <property type="entry name" value="RNA 2',3'-CYCLIC PHOSPHODIESTERASE"/>
    <property type="match status" value="1"/>
</dbReference>
<feature type="active site" description="Proton donor" evidence="2">
    <location>
        <position position="42"/>
    </location>
</feature>
<sequence length="193" mass="23105">MKKHYFIAVPIEEHHQQLIQNWITTYKNKLPFQSWVHPNDYHITLAFLGDVGEDEKLELLVDKIKQTVQFVPQYELFLKGIDVFGKPDFPRIFWAGLKESTNLQQFQKQVFDRCQEVGFQLDKKPFRPHITLARKWKSEEPFRKWSQLDHAFEGSSSHFKVEKIHLYQTNLNKIPKYEVVETFLLQTLESVRE</sequence>
<protein>
    <recommendedName>
        <fullName evidence="2">RNA 2',3'-cyclic phosphodiesterase</fullName>
        <shortName evidence="2">RNA 2',3'-CPDase</shortName>
        <ecNumber evidence="2">3.1.4.58</ecNumber>
    </recommendedName>
</protein>
<dbReference type="HAMAP" id="MF_01940">
    <property type="entry name" value="RNA_CPDase"/>
    <property type="match status" value="1"/>
</dbReference>
<organism evidence="3 4">
    <name type="scientific">Metabacillus endolithicus</name>
    <dbReference type="NCBI Taxonomy" id="1535204"/>
    <lineage>
        <taxon>Bacteria</taxon>
        <taxon>Bacillati</taxon>
        <taxon>Bacillota</taxon>
        <taxon>Bacilli</taxon>
        <taxon>Bacillales</taxon>
        <taxon>Bacillaceae</taxon>
        <taxon>Metabacillus</taxon>
    </lineage>
</organism>
<dbReference type="Gene3D" id="3.90.1140.10">
    <property type="entry name" value="Cyclic phosphodiesterase"/>
    <property type="match status" value="1"/>
</dbReference>
<dbReference type="EMBL" id="JBHUIK010000002">
    <property type="protein sequence ID" value="MFD2213602.1"/>
    <property type="molecule type" value="Genomic_DNA"/>
</dbReference>
<feature type="short sequence motif" description="HXTX 2" evidence="2">
    <location>
        <begin position="129"/>
        <end position="132"/>
    </location>
</feature>
<keyword evidence="1 2" id="KW-0378">Hydrolase</keyword>
<dbReference type="NCBIfam" id="TIGR02258">
    <property type="entry name" value="2_5_ligase"/>
    <property type="match status" value="1"/>
</dbReference>
<dbReference type="EC" id="3.1.4.58" evidence="2"/>
<dbReference type="PANTHER" id="PTHR35561:SF1">
    <property type="entry name" value="RNA 2',3'-CYCLIC PHOSPHODIESTERASE"/>
    <property type="match status" value="1"/>
</dbReference>
<comment type="function">
    <text evidence="2">Hydrolyzes RNA 2',3'-cyclic phosphodiester to an RNA 2'-phosphomonoester.</text>
</comment>
<dbReference type="RefSeq" id="WP_247345176.1">
    <property type="nucleotide sequence ID" value="NZ_CP095550.1"/>
</dbReference>
<accession>A0ABW5BU26</accession>
<comment type="catalytic activity">
    <reaction evidence="2">
        <text>a 3'-end 2',3'-cyclophospho-ribonucleotide-RNA + H2O = a 3'-end 2'-phospho-ribonucleotide-RNA + H(+)</text>
        <dbReference type="Rhea" id="RHEA:11828"/>
        <dbReference type="Rhea" id="RHEA-COMP:10464"/>
        <dbReference type="Rhea" id="RHEA-COMP:17353"/>
        <dbReference type="ChEBI" id="CHEBI:15377"/>
        <dbReference type="ChEBI" id="CHEBI:15378"/>
        <dbReference type="ChEBI" id="CHEBI:83064"/>
        <dbReference type="ChEBI" id="CHEBI:173113"/>
        <dbReference type="EC" id="3.1.4.58"/>
    </reaction>
</comment>
<proteinExistence type="inferred from homology"/>
<feature type="short sequence motif" description="HXTX 1" evidence="2">
    <location>
        <begin position="42"/>
        <end position="45"/>
    </location>
</feature>
<reference evidence="4" key="1">
    <citation type="journal article" date="2019" name="Int. J. Syst. Evol. Microbiol.">
        <title>The Global Catalogue of Microorganisms (GCM) 10K type strain sequencing project: providing services to taxonomists for standard genome sequencing and annotation.</title>
        <authorList>
            <consortium name="The Broad Institute Genomics Platform"/>
            <consortium name="The Broad Institute Genome Sequencing Center for Infectious Disease"/>
            <person name="Wu L."/>
            <person name="Ma J."/>
        </authorList>
    </citation>
    <scope>NUCLEOTIDE SEQUENCE [LARGE SCALE GENOMIC DNA]</scope>
    <source>
        <strain evidence="4">CGMCC 1.15474</strain>
    </source>
</reference>
<gene>
    <name evidence="3" type="primary">thpR</name>
    <name evidence="3" type="ORF">ACFSKK_07935</name>
</gene>
<dbReference type="InterPro" id="IPR004175">
    <property type="entry name" value="RNA_CPDase"/>
</dbReference>
<name>A0ABW5BU26_9BACI</name>
<feature type="active site" description="Proton acceptor" evidence="2">
    <location>
        <position position="129"/>
    </location>
</feature>
<dbReference type="InterPro" id="IPR009097">
    <property type="entry name" value="Cyclic_Pdiesterase"/>
</dbReference>